<organism evidence="3 4">
    <name type="scientific">Luteimonas viscosa</name>
    <dbReference type="NCBI Taxonomy" id="1132694"/>
    <lineage>
        <taxon>Bacteria</taxon>
        <taxon>Pseudomonadati</taxon>
        <taxon>Pseudomonadota</taxon>
        <taxon>Gammaproteobacteria</taxon>
        <taxon>Lysobacterales</taxon>
        <taxon>Lysobacteraceae</taxon>
        <taxon>Luteimonas</taxon>
    </lineage>
</organism>
<evidence type="ECO:0000313" key="4">
    <source>
        <dbReference type="Proteomes" id="UP000324973"/>
    </source>
</evidence>
<dbReference type="OrthoDB" id="1094867at2"/>
<sequence length="343" mass="37721">MMLRLLALAGCLWSMPVAAANLEEPRAGVEHTAALALEAGSGSFVMRTGPGGSRTVEVFYHRPSRLQEHSPVLIVLPGAGRNAWTYRDHWIDASERHGVLVLSPHYAEEAYPRFWNYNLAGMLADVVIDREARAMTDYRIVADRARWLFGDMDLIFTAAARAAGLETGRYDLFGHSAGGQFLHRFALFAEEDTRADRILASNAGWYTVPAPDARFPFGLEDAPIDARGLATAFARRLVVFLGELDDASETRGDLVRSPDTDRQGLHRLARGRHFHEQARRTAEEMGLHFEWTLEVVPGVGHDPKRMGEAAAEYLYGAPGRRAGAGGVVKGANGSRSLDRRAGE</sequence>
<dbReference type="PANTHER" id="PTHR35560">
    <property type="entry name" value="BLL0132 PROTEIN"/>
    <property type="match status" value="1"/>
</dbReference>
<gene>
    <name evidence="3" type="ORF">FZO89_00845</name>
</gene>
<dbReference type="AlphaFoldDB" id="A0A5D4XPT5"/>
<protein>
    <recommendedName>
        <fullName evidence="5">Alpha/beta hydrolase</fullName>
    </recommendedName>
</protein>
<evidence type="ECO:0008006" key="5">
    <source>
        <dbReference type="Google" id="ProtNLM"/>
    </source>
</evidence>
<comment type="caution">
    <text evidence="3">The sequence shown here is derived from an EMBL/GenBank/DDBJ whole genome shotgun (WGS) entry which is preliminary data.</text>
</comment>
<evidence type="ECO:0000256" key="2">
    <source>
        <dbReference type="SAM" id="SignalP"/>
    </source>
</evidence>
<dbReference type="SUPFAM" id="SSF53474">
    <property type="entry name" value="alpha/beta-Hydrolases"/>
    <property type="match status" value="1"/>
</dbReference>
<keyword evidence="2" id="KW-0732">Signal</keyword>
<dbReference type="RefSeq" id="WP_149101492.1">
    <property type="nucleotide sequence ID" value="NZ_VTFT01000001.1"/>
</dbReference>
<name>A0A5D4XPT5_9GAMM</name>
<reference evidence="3 4" key="1">
    <citation type="submission" date="2019-08" db="EMBL/GenBank/DDBJ databases">
        <title>Luteimonas viscosus sp. nov., isolated from soil of a sunflower field.</title>
        <authorList>
            <person name="Jianli Z."/>
            <person name="Ying Z."/>
        </authorList>
    </citation>
    <scope>NUCLEOTIDE SEQUENCE [LARGE SCALE GENOMIC DNA]</scope>
    <source>
        <strain evidence="3 4">XBU10</strain>
    </source>
</reference>
<dbReference type="EMBL" id="VTFT01000001">
    <property type="protein sequence ID" value="TYT24942.1"/>
    <property type="molecule type" value="Genomic_DNA"/>
</dbReference>
<feature type="chain" id="PRO_5023130814" description="Alpha/beta hydrolase" evidence="2">
    <location>
        <begin position="20"/>
        <end position="343"/>
    </location>
</feature>
<accession>A0A5D4XPT5</accession>
<keyword evidence="4" id="KW-1185">Reference proteome</keyword>
<feature type="region of interest" description="Disordered" evidence="1">
    <location>
        <begin position="321"/>
        <end position="343"/>
    </location>
</feature>
<dbReference type="PANTHER" id="PTHR35560:SF3">
    <property type="entry name" value="PEPTIDASE S9 PROLYL OLIGOPEPTIDASE CATALYTIC DOMAIN-CONTAINING PROTEIN"/>
    <property type="match status" value="1"/>
</dbReference>
<dbReference type="Gene3D" id="3.40.50.1820">
    <property type="entry name" value="alpha/beta hydrolase"/>
    <property type="match status" value="1"/>
</dbReference>
<feature type="signal peptide" evidence="2">
    <location>
        <begin position="1"/>
        <end position="19"/>
    </location>
</feature>
<dbReference type="InterPro" id="IPR029058">
    <property type="entry name" value="AB_hydrolase_fold"/>
</dbReference>
<dbReference type="Proteomes" id="UP000324973">
    <property type="component" value="Unassembled WGS sequence"/>
</dbReference>
<evidence type="ECO:0000313" key="3">
    <source>
        <dbReference type="EMBL" id="TYT24942.1"/>
    </source>
</evidence>
<evidence type="ECO:0000256" key="1">
    <source>
        <dbReference type="SAM" id="MobiDB-lite"/>
    </source>
</evidence>
<proteinExistence type="predicted"/>